<name>A0A1C2G027_9GAMM</name>
<comment type="subcellular location">
    <subcellularLocation>
        <location evidence="11">Cytoplasm</location>
    </subcellularLocation>
</comment>
<gene>
    <name evidence="11" type="primary">aroK</name>
    <name evidence="12" type="ORF">C4900_14550</name>
</gene>
<evidence type="ECO:0000256" key="6">
    <source>
        <dbReference type="ARBA" id="ARBA00022741"/>
    </source>
</evidence>
<dbReference type="GO" id="GO:0008652">
    <property type="term" value="P:amino acid biosynthetic process"/>
    <property type="evidence" value="ECO:0007669"/>
    <property type="project" value="UniProtKB-KW"/>
</dbReference>
<evidence type="ECO:0000256" key="10">
    <source>
        <dbReference type="ARBA" id="ARBA00048567"/>
    </source>
</evidence>
<dbReference type="SUPFAM" id="SSF52540">
    <property type="entry name" value="P-loop containing nucleoside triphosphate hydrolases"/>
    <property type="match status" value="1"/>
</dbReference>
<keyword evidence="7 11" id="KW-0418">Kinase</keyword>
<dbReference type="GO" id="GO:0005829">
    <property type="term" value="C:cytosol"/>
    <property type="evidence" value="ECO:0007669"/>
    <property type="project" value="TreeGrafter"/>
</dbReference>
<dbReference type="EC" id="2.7.1.71" evidence="3 11"/>
<dbReference type="InterPro" id="IPR000623">
    <property type="entry name" value="Shikimate_kinase/TSH1"/>
</dbReference>
<dbReference type="Proteomes" id="UP000253250">
    <property type="component" value="Unassembled WGS sequence"/>
</dbReference>
<dbReference type="PRINTS" id="PR01100">
    <property type="entry name" value="SHIKIMTKNASE"/>
</dbReference>
<evidence type="ECO:0000256" key="4">
    <source>
        <dbReference type="ARBA" id="ARBA00022605"/>
    </source>
</evidence>
<dbReference type="GO" id="GO:0009073">
    <property type="term" value="P:aromatic amino acid family biosynthetic process"/>
    <property type="evidence" value="ECO:0007669"/>
    <property type="project" value="UniProtKB-KW"/>
</dbReference>
<dbReference type="GO" id="GO:0004765">
    <property type="term" value="F:shikimate kinase activity"/>
    <property type="evidence" value="ECO:0007669"/>
    <property type="project" value="UniProtKB-UniRule"/>
</dbReference>
<feature type="binding site" evidence="11">
    <location>
        <position position="144"/>
    </location>
    <ligand>
        <name>ATP</name>
        <dbReference type="ChEBI" id="CHEBI:30616"/>
    </ligand>
</feature>
<evidence type="ECO:0000256" key="3">
    <source>
        <dbReference type="ARBA" id="ARBA00012154"/>
    </source>
</evidence>
<organism evidence="12 13">
    <name type="scientific">Acidiferrobacter thiooxydans</name>
    <dbReference type="NCBI Taxonomy" id="163359"/>
    <lineage>
        <taxon>Bacteria</taxon>
        <taxon>Pseudomonadati</taxon>
        <taxon>Pseudomonadota</taxon>
        <taxon>Gammaproteobacteria</taxon>
        <taxon>Acidiferrobacterales</taxon>
        <taxon>Acidiferrobacteraceae</taxon>
        <taxon>Acidiferrobacter</taxon>
    </lineage>
</organism>
<comment type="pathway">
    <text evidence="1 11">Metabolic intermediate biosynthesis; chorismate biosynthesis; chorismate from D-erythrose 4-phosphate and phosphoenolpyruvate: step 5/7.</text>
</comment>
<evidence type="ECO:0000256" key="1">
    <source>
        <dbReference type="ARBA" id="ARBA00004842"/>
    </source>
</evidence>
<dbReference type="Pfam" id="PF01202">
    <property type="entry name" value="SKI"/>
    <property type="match status" value="1"/>
</dbReference>
<dbReference type="PROSITE" id="PS01128">
    <property type="entry name" value="SHIKIMATE_KINASE"/>
    <property type="match status" value="1"/>
</dbReference>
<protein>
    <recommendedName>
        <fullName evidence="3 11">Shikimate kinase</fullName>
        <shortName evidence="11">SK</shortName>
        <ecNumber evidence="3 11">2.7.1.71</ecNumber>
    </recommendedName>
</protein>
<comment type="similarity">
    <text evidence="2 11">Belongs to the shikimate kinase family.</text>
</comment>
<comment type="function">
    <text evidence="11">Catalyzes the specific phosphorylation of the 3-hydroxyl group of shikimic acid using ATP as a cosubstrate.</text>
</comment>
<keyword evidence="6 11" id="KW-0547">Nucleotide-binding</keyword>
<comment type="subunit">
    <text evidence="11">Monomer.</text>
</comment>
<feature type="binding site" evidence="11">
    <location>
        <position position="70"/>
    </location>
    <ligand>
        <name>substrate</name>
    </ligand>
</feature>
<dbReference type="EMBL" id="PSYR01000002">
    <property type="protein sequence ID" value="RCN56949.1"/>
    <property type="molecule type" value="Genomic_DNA"/>
</dbReference>
<evidence type="ECO:0000313" key="13">
    <source>
        <dbReference type="Proteomes" id="UP000253250"/>
    </source>
</evidence>
<keyword evidence="13" id="KW-1185">Reference proteome</keyword>
<keyword evidence="4 11" id="KW-0028">Amino-acid biosynthesis</keyword>
<keyword evidence="5 11" id="KW-0808">Transferase</keyword>
<reference evidence="12 13" key="1">
    <citation type="submission" date="2018-02" db="EMBL/GenBank/DDBJ databases">
        <title>Insights into the biology of acidophilic members of the Acidiferrobacteraceae family derived from comparative genomic analyses.</title>
        <authorList>
            <person name="Issotta F."/>
            <person name="Thyssen C."/>
            <person name="Mena C."/>
            <person name="Moya A."/>
            <person name="Bellenberg S."/>
            <person name="Sproer C."/>
            <person name="Covarrubias P.C."/>
            <person name="Sand W."/>
            <person name="Quatrini R."/>
            <person name="Vera M."/>
        </authorList>
    </citation>
    <scope>NUCLEOTIDE SEQUENCE [LARGE SCALE GENOMIC DNA]</scope>
    <source>
        <strain evidence="13">m-1</strain>
    </source>
</reference>
<feature type="binding site" evidence="11">
    <location>
        <position position="108"/>
    </location>
    <ligand>
        <name>ATP</name>
        <dbReference type="ChEBI" id="CHEBI:30616"/>
    </ligand>
</feature>
<feature type="binding site" evidence="11">
    <location>
        <begin position="2"/>
        <end position="7"/>
    </location>
    <ligand>
        <name>ATP</name>
        <dbReference type="ChEBI" id="CHEBI:30616"/>
    </ligand>
</feature>
<dbReference type="GO" id="GO:0005524">
    <property type="term" value="F:ATP binding"/>
    <property type="evidence" value="ECO:0007669"/>
    <property type="project" value="UniProtKB-UniRule"/>
</dbReference>
<keyword evidence="11" id="KW-0460">Magnesium</keyword>
<dbReference type="AlphaFoldDB" id="A0A1C2G027"/>
<comment type="caution">
    <text evidence="12">The sequence shown here is derived from an EMBL/GenBank/DDBJ whole genome shotgun (WGS) entry which is preliminary data.</text>
</comment>
<keyword evidence="9 11" id="KW-0057">Aromatic amino acid biosynthesis</keyword>
<dbReference type="InterPro" id="IPR031322">
    <property type="entry name" value="Shikimate/glucono_kinase"/>
</dbReference>
<dbReference type="GO" id="GO:0009423">
    <property type="term" value="P:chorismate biosynthetic process"/>
    <property type="evidence" value="ECO:0007669"/>
    <property type="project" value="UniProtKB-UniRule"/>
</dbReference>
<comment type="cofactor">
    <cofactor evidence="11">
        <name>Mg(2+)</name>
        <dbReference type="ChEBI" id="CHEBI:18420"/>
    </cofactor>
    <text evidence="11">Binds 1 Mg(2+) ion per subunit.</text>
</comment>
<evidence type="ECO:0000256" key="9">
    <source>
        <dbReference type="ARBA" id="ARBA00023141"/>
    </source>
</evidence>
<proteinExistence type="inferred from homology"/>
<dbReference type="PANTHER" id="PTHR21087">
    <property type="entry name" value="SHIKIMATE KINASE"/>
    <property type="match status" value="1"/>
</dbReference>
<keyword evidence="11" id="KW-0963">Cytoplasm</keyword>
<dbReference type="HAMAP" id="MF_00109">
    <property type="entry name" value="Shikimate_kinase"/>
    <property type="match status" value="1"/>
</dbReference>
<dbReference type="UniPathway" id="UPA00053">
    <property type="reaction ID" value="UER00088"/>
</dbReference>
<dbReference type="OrthoDB" id="9800332at2"/>
<keyword evidence="11" id="KW-0479">Metal-binding</keyword>
<evidence type="ECO:0000256" key="11">
    <source>
        <dbReference type="HAMAP-Rule" id="MF_00109"/>
    </source>
</evidence>
<sequence>MGAGKSTIGRCLAERLGREFCDCDQEIERRTGASVSLIFAVEGEAGFRRWEALVLEDLVCRPNLVLATGGGAILAPGNRALLKAHGKTVYLHADWQTLWERVRRDRHRPLLHTEDPQARMAALMRERDPLYREVADLIVDTDRRAPHVAARLIVCGLKRVSGVDAEA</sequence>
<evidence type="ECO:0000256" key="7">
    <source>
        <dbReference type="ARBA" id="ARBA00022777"/>
    </source>
</evidence>
<evidence type="ECO:0000256" key="2">
    <source>
        <dbReference type="ARBA" id="ARBA00006997"/>
    </source>
</evidence>
<feature type="binding site" evidence="11">
    <location>
        <position position="48"/>
    </location>
    <ligand>
        <name>substrate</name>
    </ligand>
</feature>
<evidence type="ECO:0000256" key="8">
    <source>
        <dbReference type="ARBA" id="ARBA00022840"/>
    </source>
</evidence>
<feature type="binding site" evidence="11">
    <location>
        <position position="127"/>
    </location>
    <ligand>
        <name>substrate</name>
    </ligand>
</feature>
<dbReference type="Gene3D" id="3.40.50.300">
    <property type="entry name" value="P-loop containing nucleotide triphosphate hydrolases"/>
    <property type="match status" value="1"/>
</dbReference>
<keyword evidence="8 11" id="KW-0067">ATP-binding</keyword>
<dbReference type="InterPro" id="IPR027417">
    <property type="entry name" value="P-loop_NTPase"/>
</dbReference>
<accession>A0A1C2G027</accession>
<dbReference type="GO" id="GO:0000287">
    <property type="term" value="F:magnesium ion binding"/>
    <property type="evidence" value="ECO:0007669"/>
    <property type="project" value="UniProtKB-UniRule"/>
</dbReference>
<dbReference type="InterPro" id="IPR023000">
    <property type="entry name" value="Shikimate_kinase_CS"/>
</dbReference>
<dbReference type="STRING" id="163359.A9R16_01330"/>
<evidence type="ECO:0000256" key="5">
    <source>
        <dbReference type="ARBA" id="ARBA00022679"/>
    </source>
</evidence>
<dbReference type="CDD" id="cd00464">
    <property type="entry name" value="SK"/>
    <property type="match status" value="1"/>
</dbReference>
<comment type="catalytic activity">
    <reaction evidence="10 11">
        <text>shikimate + ATP = 3-phosphoshikimate + ADP + H(+)</text>
        <dbReference type="Rhea" id="RHEA:13121"/>
        <dbReference type="ChEBI" id="CHEBI:15378"/>
        <dbReference type="ChEBI" id="CHEBI:30616"/>
        <dbReference type="ChEBI" id="CHEBI:36208"/>
        <dbReference type="ChEBI" id="CHEBI:145989"/>
        <dbReference type="ChEBI" id="CHEBI:456216"/>
        <dbReference type="EC" id="2.7.1.71"/>
    </reaction>
</comment>
<evidence type="ECO:0000313" key="12">
    <source>
        <dbReference type="EMBL" id="RCN56949.1"/>
    </source>
</evidence>
<dbReference type="PANTHER" id="PTHR21087:SF16">
    <property type="entry name" value="SHIKIMATE KINASE 1, CHLOROPLASTIC"/>
    <property type="match status" value="1"/>
</dbReference>
<feature type="binding site" evidence="11">
    <location>
        <position position="24"/>
    </location>
    <ligand>
        <name>substrate</name>
    </ligand>
</feature>
<feature type="binding site" evidence="11">
    <location>
        <position position="6"/>
    </location>
    <ligand>
        <name>Mg(2+)</name>
        <dbReference type="ChEBI" id="CHEBI:18420"/>
    </ligand>
</feature>